<reference evidence="1" key="1">
    <citation type="journal article" date="2023" name="G3 (Bethesda)">
        <title>A reference genome for the long-term kleptoplast-retaining sea slug Elysia crispata morphotype clarki.</title>
        <authorList>
            <person name="Eastman K.E."/>
            <person name="Pendleton A.L."/>
            <person name="Shaikh M.A."/>
            <person name="Suttiyut T."/>
            <person name="Ogas R."/>
            <person name="Tomko P."/>
            <person name="Gavelis G."/>
            <person name="Widhalm J.R."/>
            <person name="Wisecaver J.H."/>
        </authorList>
    </citation>
    <scope>NUCLEOTIDE SEQUENCE</scope>
    <source>
        <strain evidence="1">ECLA1</strain>
    </source>
</reference>
<comment type="caution">
    <text evidence="1">The sequence shown here is derived from an EMBL/GenBank/DDBJ whole genome shotgun (WGS) entry which is preliminary data.</text>
</comment>
<evidence type="ECO:0000313" key="1">
    <source>
        <dbReference type="EMBL" id="KAK3783761.1"/>
    </source>
</evidence>
<dbReference type="EMBL" id="JAWDGP010002355">
    <property type="protein sequence ID" value="KAK3783761.1"/>
    <property type="molecule type" value="Genomic_DNA"/>
</dbReference>
<sequence>MKRSLVTVLSPAAWLESGDIMTVPCDILCMYYVYVIWGLMTCDLVLNARHCSRFSDWLQRRRNGIQHLILCLSVLHPSCMSLSEETHFSCLVQGTDTSGISNQHLFVTLPLGLSAMCAFLKGSVCGK</sequence>
<keyword evidence="2" id="KW-1185">Reference proteome</keyword>
<dbReference type="Proteomes" id="UP001283361">
    <property type="component" value="Unassembled WGS sequence"/>
</dbReference>
<accession>A0AAE1AB35</accession>
<dbReference type="AlphaFoldDB" id="A0AAE1AB35"/>
<organism evidence="1 2">
    <name type="scientific">Elysia crispata</name>
    <name type="common">lettuce slug</name>
    <dbReference type="NCBI Taxonomy" id="231223"/>
    <lineage>
        <taxon>Eukaryota</taxon>
        <taxon>Metazoa</taxon>
        <taxon>Spiralia</taxon>
        <taxon>Lophotrochozoa</taxon>
        <taxon>Mollusca</taxon>
        <taxon>Gastropoda</taxon>
        <taxon>Heterobranchia</taxon>
        <taxon>Euthyneura</taxon>
        <taxon>Panpulmonata</taxon>
        <taxon>Sacoglossa</taxon>
        <taxon>Placobranchoidea</taxon>
        <taxon>Plakobranchidae</taxon>
        <taxon>Elysia</taxon>
    </lineage>
</organism>
<proteinExistence type="predicted"/>
<gene>
    <name evidence="1" type="ORF">RRG08_063423</name>
</gene>
<evidence type="ECO:0000313" key="2">
    <source>
        <dbReference type="Proteomes" id="UP001283361"/>
    </source>
</evidence>
<name>A0AAE1AB35_9GAST</name>
<protein>
    <submittedName>
        <fullName evidence="1">Uncharacterized protein</fullName>
    </submittedName>
</protein>